<dbReference type="InterPro" id="IPR001789">
    <property type="entry name" value="Sig_transdc_resp-reg_receiver"/>
</dbReference>
<dbReference type="PANTHER" id="PTHR43214:SF24">
    <property type="entry name" value="TRANSCRIPTIONAL REGULATORY PROTEIN NARL-RELATED"/>
    <property type="match status" value="1"/>
</dbReference>
<evidence type="ECO:0000259" key="6">
    <source>
        <dbReference type="PROSITE" id="PS50043"/>
    </source>
</evidence>
<proteinExistence type="predicted"/>
<keyword evidence="3" id="KW-0238">DNA-binding</keyword>
<feature type="domain" description="Response regulatory" evidence="7">
    <location>
        <begin position="1"/>
        <end position="114"/>
    </location>
</feature>
<dbReference type="InterPro" id="IPR039420">
    <property type="entry name" value="WalR-like"/>
</dbReference>
<feature type="domain" description="HTH luxR-type" evidence="6">
    <location>
        <begin position="139"/>
        <end position="204"/>
    </location>
</feature>
<dbReference type="RefSeq" id="WP_322938511.1">
    <property type="nucleotide sequence ID" value="NZ_CP141059.1"/>
</dbReference>
<dbReference type="Proteomes" id="UP001327225">
    <property type="component" value="Chromosome"/>
</dbReference>
<dbReference type="InterPro" id="IPR011006">
    <property type="entry name" value="CheY-like_superfamily"/>
</dbReference>
<keyword evidence="1 5" id="KW-0597">Phosphoprotein</keyword>
<feature type="modified residue" description="4-aspartylphosphate" evidence="5">
    <location>
        <position position="49"/>
    </location>
</feature>
<dbReference type="SMART" id="SM00421">
    <property type="entry name" value="HTH_LUXR"/>
    <property type="match status" value="1"/>
</dbReference>
<evidence type="ECO:0000256" key="1">
    <source>
        <dbReference type="ARBA" id="ARBA00022553"/>
    </source>
</evidence>
<evidence type="ECO:0000256" key="5">
    <source>
        <dbReference type="PROSITE-ProRule" id="PRU00169"/>
    </source>
</evidence>
<dbReference type="CDD" id="cd06170">
    <property type="entry name" value="LuxR_C_like"/>
    <property type="match status" value="1"/>
</dbReference>
<dbReference type="Pfam" id="PF00196">
    <property type="entry name" value="GerE"/>
    <property type="match status" value="1"/>
</dbReference>
<organism evidence="8 9">
    <name type="scientific">Nocardioides bizhenqiangii</name>
    <dbReference type="NCBI Taxonomy" id="3095076"/>
    <lineage>
        <taxon>Bacteria</taxon>
        <taxon>Bacillati</taxon>
        <taxon>Actinomycetota</taxon>
        <taxon>Actinomycetes</taxon>
        <taxon>Propionibacteriales</taxon>
        <taxon>Nocardioidaceae</taxon>
        <taxon>Nocardioides</taxon>
    </lineage>
</organism>
<dbReference type="PROSITE" id="PS00622">
    <property type="entry name" value="HTH_LUXR_1"/>
    <property type="match status" value="1"/>
</dbReference>
<dbReference type="PROSITE" id="PS50110">
    <property type="entry name" value="RESPONSE_REGULATORY"/>
    <property type="match status" value="1"/>
</dbReference>
<keyword evidence="9" id="KW-1185">Reference proteome</keyword>
<dbReference type="SMART" id="SM00448">
    <property type="entry name" value="REC"/>
    <property type="match status" value="1"/>
</dbReference>
<gene>
    <name evidence="8" type="ORF">SHK19_09575</name>
</gene>
<dbReference type="CDD" id="cd17535">
    <property type="entry name" value="REC_NarL-like"/>
    <property type="match status" value="1"/>
</dbReference>
<keyword evidence="4" id="KW-0804">Transcription</keyword>
<dbReference type="InterPro" id="IPR000792">
    <property type="entry name" value="Tscrpt_reg_LuxR_C"/>
</dbReference>
<name>A0ABZ0ZVW3_9ACTN</name>
<dbReference type="PANTHER" id="PTHR43214">
    <property type="entry name" value="TWO-COMPONENT RESPONSE REGULATOR"/>
    <property type="match status" value="1"/>
</dbReference>
<reference evidence="9" key="1">
    <citation type="submission" date="2023-12" db="EMBL/GenBank/DDBJ databases">
        <title>Novel species in genus Nocardioides.</title>
        <authorList>
            <person name="Zhou H."/>
        </authorList>
    </citation>
    <scope>NUCLEOTIDE SEQUENCE [LARGE SCALE GENOMIC DNA]</scope>
    <source>
        <strain evidence="9">HM61</strain>
    </source>
</reference>
<protein>
    <submittedName>
        <fullName evidence="8">Response regulator transcription factor</fullName>
    </submittedName>
</protein>
<evidence type="ECO:0000256" key="2">
    <source>
        <dbReference type="ARBA" id="ARBA00023015"/>
    </source>
</evidence>
<keyword evidence="2" id="KW-0805">Transcription regulation</keyword>
<dbReference type="EMBL" id="CP141059">
    <property type="protein sequence ID" value="WQQ28466.1"/>
    <property type="molecule type" value="Genomic_DNA"/>
</dbReference>
<dbReference type="PRINTS" id="PR00038">
    <property type="entry name" value="HTHLUXR"/>
</dbReference>
<dbReference type="Gene3D" id="3.40.50.2300">
    <property type="match status" value="1"/>
</dbReference>
<dbReference type="SUPFAM" id="SSF46894">
    <property type="entry name" value="C-terminal effector domain of the bipartite response regulators"/>
    <property type="match status" value="1"/>
</dbReference>
<dbReference type="Pfam" id="PF00072">
    <property type="entry name" value="Response_reg"/>
    <property type="match status" value="1"/>
</dbReference>
<sequence>MADDQEVVRAGLCRILDGEEDLEVVAEAGDGEEAVRRAGATRPDVVLMDIRMPVMDGLAAARRLLAEDSSVKVVILTTFDLDEYVYEAIKIGASGFVLKDAPADEIVRAVRAAAAGDALVSPSVTRRLLAEFAKVRTRDNPSVATLTERELDVLRQLAMGLSNSEIGVRLFISEGTVRTHVTHLLSKLDARDRVQAVVLAYETGLVSPGHTEDR</sequence>
<evidence type="ECO:0000259" key="7">
    <source>
        <dbReference type="PROSITE" id="PS50110"/>
    </source>
</evidence>
<evidence type="ECO:0000313" key="9">
    <source>
        <dbReference type="Proteomes" id="UP001327225"/>
    </source>
</evidence>
<dbReference type="InterPro" id="IPR016032">
    <property type="entry name" value="Sig_transdc_resp-reg_C-effctor"/>
</dbReference>
<dbReference type="InterPro" id="IPR058245">
    <property type="entry name" value="NreC/VraR/RcsB-like_REC"/>
</dbReference>
<evidence type="ECO:0000256" key="4">
    <source>
        <dbReference type="ARBA" id="ARBA00023163"/>
    </source>
</evidence>
<accession>A0ABZ0ZVW3</accession>
<evidence type="ECO:0000313" key="8">
    <source>
        <dbReference type="EMBL" id="WQQ28466.1"/>
    </source>
</evidence>
<evidence type="ECO:0000256" key="3">
    <source>
        <dbReference type="ARBA" id="ARBA00023125"/>
    </source>
</evidence>
<dbReference type="PROSITE" id="PS50043">
    <property type="entry name" value="HTH_LUXR_2"/>
    <property type="match status" value="1"/>
</dbReference>
<dbReference type="SUPFAM" id="SSF52172">
    <property type="entry name" value="CheY-like"/>
    <property type="match status" value="1"/>
</dbReference>